<dbReference type="EMBL" id="SMFZ01000001">
    <property type="protein sequence ID" value="TCK25091.1"/>
    <property type="molecule type" value="Genomic_DNA"/>
</dbReference>
<sequence length="347" mass="38399">MLGDDELLRALLARQMLLERTDLTPERAVEKLAGLQTQNAPTGYVGLFSRLSGFARTDLTDALHSGRVVQAWAMRSTIHMLSPRDYRTFTTAVRAAQRASWLRVLPDVTDEHAVAAAAVLREYLADGPRRQAEIAARLAEEGLPKRVFPCVQHWVELVRVPPAGTWETPRAHVYGLADTWLRAGSAPDEDAARAELVTRYLAAFGPASVPDVARFPGWNVTETRAVLESLDLRRFRDERGVELVDVRRAPLPHADTPVPVRFLGPFDAVLLLGHASRARIVPAEHREKVFATSMPRSTPTFLVDGRVAGTWSQRDGRVEVTPFGPLTASQQREVDDEAGRLAAWITA</sequence>
<protein>
    <submittedName>
        <fullName evidence="1">Winged helix DNA-binding protein</fullName>
    </submittedName>
</protein>
<reference evidence="1 2" key="1">
    <citation type="submission" date="2019-03" db="EMBL/GenBank/DDBJ databases">
        <title>Sequencing the genomes of 1000 actinobacteria strains.</title>
        <authorList>
            <person name="Klenk H.-P."/>
        </authorList>
    </citation>
    <scope>NUCLEOTIDE SEQUENCE [LARGE SCALE GENOMIC DNA]</scope>
    <source>
        <strain evidence="1 2">DSM 44969</strain>
    </source>
</reference>
<dbReference type="Pfam" id="PF06224">
    <property type="entry name" value="AlkZ-like"/>
    <property type="match status" value="1"/>
</dbReference>
<proteinExistence type="predicted"/>
<name>A0A4R1HUK7_PSEEN</name>
<keyword evidence="2" id="KW-1185">Reference proteome</keyword>
<evidence type="ECO:0000313" key="1">
    <source>
        <dbReference type="EMBL" id="TCK25091.1"/>
    </source>
</evidence>
<evidence type="ECO:0000313" key="2">
    <source>
        <dbReference type="Proteomes" id="UP000295560"/>
    </source>
</evidence>
<comment type="caution">
    <text evidence="1">The sequence shown here is derived from an EMBL/GenBank/DDBJ whole genome shotgun (WGS) entry which is preliminary data.</text>
</comment>
<dbReference type="PANTHER" id="PTHR38479">
    <property type="entry name" value="LMO0824 PROTEIN"/>
    <property type="match status" value="1"/>
</dbReference>
<organism evidence="1 2">
    <name type="scientific">Pseudonocardia endophytica</name>
    <dbReference type="NCBI Taxonomy" id="401976"/>
    <lineage>
        <taxon>Bacteria</taxon>
        <taxon>Bacillati</taxon>
        <taxon>Actinomycetota</taxon>
        <taxon>Actinomycetes</taxon>
        <taxon>Pseudonocardiales</taxon>
        <taxon>Pseudonocardiaceae</taxon>
        <taxon>Pseudonocardia</taxon>
    </lineage>
</organism>
<dbReference type="GO" id="GO:0003677">
    <property type="term" value="F:DNA binding"/>
    <property type="evidence" value="ECO:0007669"/>
    <property type="project" value="UniProtKB-KW"/>
</dbReference>
<dbReference type="AlphaFoldDB" id="A0A4R1HUK7"/>
<dbReference type="PANTHER" id="PTHR38479:SF2">
    <property type="entry name" value="WINGED HELIX DNA-BINDING DOMAIN-CONTAINING PROTEIN"/>
    <property type="match status" value="1"/>
</dbReference>
<gene>
    <name evidence="1" type="ORF">EV378_0888</name>
</gene>
<dbReference type="InterPro" id="IPR009351">
    <property type="entry name" value="AlkZ-like"/>
</dbReference>
<accession>A0A4R1HUK7</accession>
<dbReference type="Proteomes" id="UP000295560">
    <property type="component" value="Unassembled WGS sequence"/>
</dbReference>
<keyword evidence="1" id="KW-0238">DNA-binding</keyword>